<dbReference type="InterPro" id="IPR000182">
    <property type="entry name" value="GNAT_dom"/>
</dbReference>
<evidence type="ECO:0000259" key="1">
    <source>
        <dbReference type="PROSITE" id="PS51186"/>
    </source>
</evidence>
<dbReference type="PANTHER" id="PTHR43610:SF1">
    <property type="entry name" value="N-ACETYLTRANSFERASE DOMAIN-CONTAINING PROTEIN"/>
    <property type="match status" value="1"/>
</dbReference>
<dbReference type="Gene3D" id="3.40.630.30">
    <property type="match status" value="1"/>
</dbReference>
<reference evidence="2" key="1">
    <citation type="submission" date="2020-07" db="EMBL/GenBank/DDBJ databases">
        <title>Huge and variable diversity of episymbiotic CPR bacteria and DPANN archaea in groundwater ecosystems.</title>
        <authorList>
            <person name="He C.Y."/>
            <person name="Keren R."/>
            <person name="Whittaker M."/>
            <person name="Farag I.F."/>
            <person name="Doudna J."/>
            <person name="Cate J.H.D."/>
            <person name="Banfield J.F."/>
        </authorList>
    </citation>
    <scope>NUCLEOTIDE SEQUENCE</scope>
    <source>
        <strain evidence="2">NC_groundwater_17_Pr7_B-0.1um_64_12</strain>
    </source>
</reference>
<dbReference type="AlphaFoldDB" id="A0A931PUD4"/>
<dbReference type="PROSITE" id="PS51186">
    <property type="entry name" value="GNAT"/>
    <property type="match status" value="1"/>
</dbReference>
<gene>
    <name evidence="2" type="ORF">HYR64_04910</name>
</gene>
<dbReference type="Proteomes" id="UP000727962">
    <property type="component" value="Unassembled WGS sequence"/>
</dbReference>
<dbReference type="PANTHER" id="PTHR43610">
    <property type="entry name" value="BLL6696 PROTEIN"/>
    <property type="match status" value="1"/>
</dbReference>
<comment type="caution">
    <text evidence="2">The sequence shown here is derived from an EMBL/GenBank/DDBJ whole genome shotgun (WGS) entry which is preliminary data.</text>
</comment>
<dbReference type="EMBL" id="JACOSL010000031">
    <property type="protein sequence ID" value="MBI1756432.1"/>
    <property type="molecule type" value="Genomic_DNA"/>
</dbReference>
<dbReference type="GO" id="GO:0016747">
    <property type="term" value="F:acyltransferase activity, transferring groups other than amino-acyl groups"/>
    <property type="evidence" value="ECO:0007669"/>
    <property type="project" value="InterPro"/>
</dbReference>
<evidence type="ECO:0000313" key="2">
    <source>
        <dbReference type="EMBL" id="MBI1756432.1"/>
    </source>
</evidence>
<name>A0A931PUD4_FIMGI</name>
<dbReference type="InterPro" id="IPR016181">
    <property type="entry name" value="Acyl_CoA_acyltransferase"/>
</dbReference>
<feature type="domain" description="N-acetyltransferase" evidence="1">
    <location>
        <begin position="27"/>
        <end position="174"/>
    </location>
</feature>
<proteinExistence type="predicted"/>
<protein>
    <submittedName>
        <fullName evidence="2">GNAT family N-acetyltransferase</fullName>
    </submittedName>
</protein>
<organism evidence="2 3">
    <name type="scientific">Fimbriimonas ginsengisoli</name>
    <dbReference type="NCBI Taxonomy" id="1005039"/>
    <lineage>
        <taxon>Bacteria</taxon>
        <taxon>Bacillati</taxon>
        <taxon>Armatimonadota</taxon>
        <taxon>Fimbriimonadia</taxon>
        <taxon>Fimbriimonadales</taxon>
        <taxon>Fimbriimonadaceae</taxon>
        <taxon>Fimbriimonas</taxon>
    </lineage>
</organism>
<accession>A0A931PUD4</accession>
<dbReference type="SUPFAM" id="SSF55729">
    <property type="entry name" value="Acyl-CoA N-acyltransferases (Nat)"/>
    <property type="match status" value="1"/>
</dbReference>
<sequence length="194" mass="21800">MSSWVKPVTLVGRTIRLEPLCEAHAASLARHVELDLFLLFAGLRPREASERGLADYIRGRLALPMVQSFAMVLQEGGEAVGHSSFMDIQAENSGLEIGSTWIARPWQGTKVNPEAKLLMLAHAFDELGCERVMLKTDLRNLQSQRGIEKLGAVKEGVLRRNVRMVDGYMRSTVMYSILREEWPRVRQGLEARLA</sequence>
<evidence type="ECO:0000313" key="3">
    <source>
        <dbReference type="Proteomes" id="UP000727962"/>
    </source>
</evidence>
<dbReference type="Pfam" id="PF13302">
    <property type="entry name" value="Acetyltransf_3"/>
    <property type="match status" value="1"/>
</dbReference>